<organism evidence="2 3">
    <name type="scientific">Clostridium cibarium</name>
    <dbReference type="NCBI Taxonomy" id="2762247"/>
    <lineage>
        <taxon>Bacteria</taxon>
        <taxon>Bacillati</taxon>
        <taxon>Bacillota</taxon>
        <taxon>Clostridia</taxon>
        <taxon>Eubacteriales</taxon>
        <taxon>Clostridiaceae</taxon>
        <taxon>Clostridium</taxon>
    </lineage>
</organism>
<proteinExistence type="predicted"/>
<dbReference type="RefSeq" id="WP_191770316.1">
    <property type="nucleotide sequence ID" value="NZ_JACSRA010000048.1"/>
</dbReference>
<sequence length="315" mass="35356">MKKKILKELKEEMQLNYLKKEGVLTGYYRGYSLSIGSLNLYGRSYIIVPVKCAEGFGVDRINEFLKTLRKKYKSISLANYEDYRIALNYAPRFRWNNRTKVYLSIINEIIDFCVQNNFVRCCEVCGENNELSPAFVNGVIVSCCGECKLEFKESLERNKEALRGQRSNILGGVIGSFIGALIGSIVWIIIYQLGYIAAIGGLAIAVCSIVGYEKLGGKLNIIGIVVTSVITIIAVFLAQYMSLGLEIYNTYKLDGFTILSSIESVPVFLENSSVSSAFFQDLAIGYFLTLVGSVSYISKTYRERNFKTEIRDVNL</sequence>
<comment type="caution">
    <text evidence="2">The sequence shown here is derived from an EMBL/GenBank/DDBJ whole genome shotgun (WGS) entry which is preliminary data.</text>
</comment>
<dbReference type="EMBL" id="JACSRA010000048">
    <property type="protein sequence ID" value="MBD7913411.1"/>
    <property type="molecule type" value="Genomic_DNA"/>
</dbReference>
<gene>
    <name evidence="2" type="ORF">H9661_18825</name>
</gene>
<reference evidence="2 3" key="1">
    <citation type="submission" date="2020-08" db="EMBL/GenBank/DDBJ databases">
        <title>A Genomic Blueprint of the Chicken Gut Microbiome.</title>
        <authorList>
            <person name="Gilroy R."/>
            <person name="Ravi A."/>
            <person name="Getino M."/>
            <person name="Pursley I."/>
            <person name="Horton D.L."/>
            <person name="Alikhan N.-F."/>
            <person name="Baker D."/>
            <person name="Gharbi K."/>
            <person name="Hall N."/>
            <person name="Watson M."/>
            <person name="Adriaenssens E.M."/>
            <person name="Foster-Nyarko E."/>
            <person name="Jarju S."/>
            <person name="Secka A."/>
            <person name="Antonio M."/>
            <person name="Oren A."/>
            <person name="Chaudhuri R."/>
            <person name="La Ragione R.M."/>
            <person name="Hildebrand F."/>
            <person name="Pallen M.J."/>
        </authorList>
    </citation>
    <scope>NUCLEOTIDE SEQUENCE [LARGE SCALE GENOMIC DNA]</scope>
    <source>
        <strain evidence="2 3">Sa3CVN1</strain>
    </source>
</reference>
<keyword evidence="1" id="KW-0812">Transmembrane</keyword>
<keyword evidence="3" id="KW-1185">Reference proteome</keyword>
<evidence type="ECO:0000256" key="1">
    <source>
        <dbReference type="SAM" id="Phobius"/>
    </source>
</evidence>
<evidence type="ECO:0000313" key="3">
    <source>
        <dbReference type="Proteomes" id="UP000627781"/>
    </source>
</evidence>
<dbReference type="Proteomes" id="UP000627781">
    <property type="component" value="Unassembled WGS sequence"/>
</dbReference>
<keyword evidence="1" id="KW-0472">Membrane</keyword>
<protein>
    <submittedName>
        <fullName evidence="2">Uncharacterized protein</fullName>
    </submittedName>
</protein>
<name>A0ABR8PZ15_9CLOT</name>
<feature type="transmembrane region" description="Helical" evidence="1">
    <location>
        <begin position="169"/>
        <end position="189"/>
    </location>
</feature>
<accession>A0ABR8PZ15</accession>
<feature type="transmembrane region" description="Helical" evidence="1">
    <location>
        <begin position="195"/>
        <end position="212"/>
    </location>
</feature>
<feature type="transmembrane region" description="Helical" evidence="1">
    <location>
        <begin position="277"/>
        <end position="297"/>
    </location>
</feature>
<feature type="transmembrane region" description="Helical" evidence="1">
    <location>
        <begin position="219"/>
        <end position="241"/>
    </location>
</feature>
<evidence type="ECO:0000313" key="2">
    <source>
        <dbReference type="EMBL" id="MBD7913411.1"/>
    </source>
</evidence>
<keyword evidence="1" id="KW-1133">Transmembrane helix</keyword>